<dbReference type="EMBL" id="JAHXZJ010002237">
    <property type="protein sequence ID" value="KAH0546659.1"/>
    <property type="molecule type" value="Genomic_DNA"/>
</dbReference>
<evidence type="ECO:0000313" key="1">
    <source>
        <dbReference type="EMBL" id="KAH0546659.1"/>
    </source>
</evidence>
<reference evidence="1 2" key="1">
    <citation type="journal article" date="2021" name="J. Hered.">
        <title>A chromosome-level genome assembly of the parasitoid wasp, Cotesia glomerata (Hymenoptera: Braconidae).</title>
        <authorList>
            <person name="Pinto B.J."/>
            <person name="Weis J.J."/>
            <person name="Gamble T."/>
            <person name="Ode P.J."/>
            <person name="Paul R."/>
            <person name="Zaspel J.M."/>
        </authorList>
    </citation>
    <scope>NUCLEOTIDE SEQUENCE [LARGE SCALE GENOMIC DNA]</scope>
    <source>
        <strain evidence="1">CgM1</strain>
    </source>
</reference>
<evidence type="ECO:0000313" key="2">
    <source>
        <dbReference type="Proteomes" id="UP000826195"/>
    </source>
</evidence>
<keyword evidence="2" id="KW-1185">Reference proteome</keyword>
<name>A0AAV7I4J5_COTGL</name>
<accession>A0AAV7I4J5</accession>
<proteinExistence type="predicted"/>
<comment type="caution">
    <text evidence="1">The sequence shown here is derived from an EMBL/GenBank/DDBJ whole genome shotgun (WGS) entry which is preliminary data.</text>
</comment>
<gene>
    <name evidence="1" type="ORF">KQX54_013139</name>
</gene>
<protein>
    <submittedName>
        <fullName evidence="1">Uncharacterized protein</fullName>
    </submittedName>
</protein>
<dbReference type="AlphaFoldDB" id="A0AAV7I4J5"/>
<dbReference type="Proteomes" id="UP000826195">
    <property type="component" value="Unassembled WGS sequence"/>
</dbReference>
<sequence length="79" mass="8774">MAKTWSEDGMLFRPGLIKYLTKIWRLAMNEGQLKVHCVKVRLNTCGIKNVTCKTYGWKVPGVVSVSPRVGGLVLIKPGT</sequence>
<organism evidence="1 2">
    <name type="scientific">Cotesia glomerata</name>
    <name type="common">Lepidopteran parasitic wasp</name>
    <name type="synonym">Apanteles glomeratus</name>
    <dbReference type="NCBI Taxonomy" id="32391"/>
    <lineage>
        <taxon>Eukaryota</taxon>
        <taxon>Metazoa</taxon>
        <taxon>Ecdysozoa</taxon>
        <taxon>Arthropoda</taxon>
        <taxon>Hexapoda</taxon>
        <taxon>Insecta</taxon>
        <taxon>Pterygota</taxon>
        <taxon>Neoptera</taxon>
        <taxon>Endopterygota</taxon>
        <taxon>Hymenoptera</taxon>
        <taxon>Apocrita</taxon>
        <taxon>Ichneumonoidea</taxon>
        <taxon>Braconidae</taxon>
        <taxon>Microgastrinae</taxon>
        <taxon>Cotesia</taxon>
    </lineage>
</organism>